<evidence type="ECO:0000313" key="2">
    <source>
        <dbReference type="Proteomes" id="UP000041254"/>
    </source>
</evidence>
<dbReference type="Proteomes" id="UP000041254">
    <property type="component" value="Unassembled WGS sequence"/>
</dbReference>
<reference evidence="1 2" key="1">
    <citation type="submission" date="2014-11" db="EMBL/GenBank/DDBJ databases">
        <authorList>
            <person name="Zhu J."/>
            <person name="Qi W."/>
            <person name="Song R."/>
        </authorList>
    </citation>
    <scope>NUCLEOTIDE SEQUENCE [LARGE SCALE GENOMIC DNA]</scope>
</reference>
<keyword evidence="2" id="KW-1185">Reference proteome</keyword>
<dbReference type="VEuPathDB" id="CryptoDB:Vbra_19510"/>
<dbReference type="AlphaFoldDB" id="A0A0G4H366"/>
<organism evidence="1 2">
    <name type="scientific">Vitrella brassicaformis (strain CCMP3155)</name>
    <dbReference type="NCBI Taxonomy" id="1169540"/>
    <lineage>
        <taxon>Eukaryota</taxon>
        <taxon>Sar</taxon>
        <taxon>Alveolata</taxon>
        <taxon>Colpodellida</taxon>
        <taxon>Vitrellaceae</taxon>
        <taxon>Vitrella</taxon>
    </lineage>
</organism>
<accession>A0A0G4H366</accession>
<protein>
    <submittedName>
        <fullName evidence="1">Uncharacterized protein</fullName>
    </submittedName>
</protein>
<proteinExistence type="predicted"/>
<sequence>MIRISSLPPSHAHSTDRLREGRCVWCGVFAGPPGMFVHPGRLQSAAAHSLIHPSTTPRFLPGRRKVGVVVSGRRSAVSAL</sequence>
<gene>
    <name evidence="1" type="ORF">Vbra_19510</name>
</gene>
<name>A0A0G4H366_VITBC</name>
<dbReference type="InParanoid" id="A0A0G4H366"/>
<dbReference type="EMBL" id="CDMY01000973">
    <property type="protein sequence ID" value="CEM38146.1"/>
    <property type="molecule type" value="Genomic_DNA"/>
</dbReference>
<evidence type="ECO:0000313" key="1">
    <source>
        <dbReference type="EMBL" id="CEM38146.1"/>
    </source>
</evidence>